<evidence type="ECO:0000313" key="13">
    <source>
        <dbReference type="Proteomes" id="UP000324897"/>
    </source>
</evidence>
<keyword evidence="4 9" id="KW-0489">Methyltransferase</keyword>
<feature type="compositionally biased region" description="Acidic residues" evidence="10">
    <location>
        <begin position="146"/>
        <end position="173"/>
    </location>
</feature>
<dbReference type="AlphaFoldDB" id="A0A5J9UXG8"/>
<keyword evidence="8" id="KW-0539">Nucleus</keyword>
<dbReference type="FunFam" id="3.30.70.1170:FF:000001">
    <property type="entry name" value="Ribosomal RNA methyltransferase Nop2"/>
    <property type="match status" value="1"/>
</dbReference>
<evidence type="ECO:0000256" key="6">
    <source>
        <dbReference type="ARBA" id="ARBA00022691"/>
    </source>
</evidence>
<accession>A0A5J9UXG8</accession>
<gene>
    <name evidence="12" type="ORF">EJB05_19829</name>
</gene>
<feature type="binding site" evidence="9">
    <location>
        <begin position="405"/>
        <end position="411"/>
    </location>
    <ligand>
        <name>S-adenosyl-L-methionine</name>
        <dbReference type="ChEBI" id="CHEBI:59789"/>
    </ligand>
</feature>
<keyword evidence="7 9" id="KW-0694">RNA-binding</keyword>
<dbReference type="SUPFAM" id="SSF53335">
    <property type="entry name" value="S-adenosyl-L-methionine-dependent methyltransferases"/>
    <property type="match status" value="1"/>
</dbReference>
<feature type="compositionally biased region" description="Acidic residues" evidence="10">
    <location>
        <begin position="183"/>
        <end position="197"/>
    </location>
</feature>
<evidence type="ECO:0000256" key="7">
    <source>
        <dbReference type="ARBA" id="ARBA00022884"/>
    </source>
</evidence>
<evidence type="ECO:0000259" key="11">
    <source>
        <dbReference type="PROSITE" id="PS51686"/>
    </source>
</evidence>
<dbReference type="InterPro" id="IPR011023">
    <property type="entry name" value="Nop2p"/>
</dbReference>
<dbReference type="GO" id="GO:0009383">
    <property type="term" value="F:rRNA (cytosine-C5-)-methyltransferase activity"/>
    <property type="evidence" value="ECO:0007669"/>
    <property type="project" value="TreeGrafter"/>
</dbReference>
<keyword evidence="5 9" id="KW-0808">Transferase</keyword>
<keyword evidence="3" id="KW-0690">Ribosome biogenesis</keyword>
<dbReference type="GO" id="GO:0070475">
    <property type="term" value="P:rRNA base methylation"/>
    <property type="evidence" value="ECO:0007669"/>
    <property type="project" value="TreeGrafter"/>
</dbReference>
<sequence length="764" mass="84690">MMERPHGRTGVSSPLPGPIRKPLPAQLPVVSMAKKGTKSKQAAAQLPVVSMAKKGTKSKQAPPPPAVAKKGSKAPPPKAAKKAAKKQKLLESSDDDSEAELQQLQEDSDLDVPSDSDAEELSGSDTEADEFSGSDAEADGAISSGDEGEEDEDDDDDEEEEDEGGDSDDDSLADDFLAGSDDGSGDDSGLESDESDDLEAKSRAIDERKEKMDQDAEEELQTNINLESDEFRLPTQEELEEEAHRPPNLPNLKRRISEIVRVLSNFSKLRQEDVARKDYVNQLKTDIMAYYGYNDFLIEQLTEMFPAVELVELLESYEKRPPECLRTNTLKTRRRDLAAALIPRGFNLDPIGKWSKVGLVVYDSTVSAGATTEYMAGHYMKQGASSFLPVMALAPQEKERIVDMAAAPGGKTTYIGALMKNTGIIYANEFNEKRLHGLLGNIHRMGVTNTIVCNYDGKELPKVLGMNSVDRVLLDAPCTGTGTIWKDPQIKTSKDIEDIRNCAFVQKQLLLAAIDLVDANSKTGGYIVYSTCSIMIPENEAVIDYALKKRNVKLVKCGLDFGRPGFIRYREHRFHTSLELTRRFYPHVNNMDGFFVAKLKKFSNTIPTTSEPSKASEGAAEEVDGSSDDEGEKVVCDEPVKMKNHKGTKRTDERPSITKDTEDKPVPDKPAKQLNNRKGKRKTDGPKSNETIGDGKEASHEKTEQLSHTKKSASDGTKKYGPKSTSGTKEKKPVSDKKRKRKWQFKLRRDWEAEKKSDKRRKFQ</sequence>
<dbReference type="SMR" id="A0A5J9UXG8"/>
<feature type="compositionally biased region" description="Basic and acidic residues" evidence="10">
    <location>
        <begin position="747"/>
        <end position="757"/>
    </location>
</feature>
<dbReference type="PROSITE" id="PS51686">
    <property type="entry name" value="SAM_MT_RSMB_NOP"/>
    <property type="match status" value="1"/>
</dbReference>
<keyword evidence="13" id="KW-1185">Reference proteome</keyword>
<evidence type="ECO:0000256" key="10">
    <source>
        <dbReference type="SAM" id="MobiDB-lite"/>
    </source>
</evidence>
<evidence type="ECO:0000256" key="8">
    <source>
        <dbReference type="ARBA" id="ARBA00023242"/>
    </source>
</evidence>
<dbReference type="InterPro" id="IPR049560">
    <property type="entry name" value="MeTrfase_RsmB-F_NOP2_cat"/>
</dbReference>
<reference evidence="12 13" key="1">
    <citation type="journal article" date="2019" name="Sci. Rep.">
        <title>A high-quality genome of Eragrostis curvula grass provides insights into Poaceae evolution and supports new strategies to enhance forage quality.</title>
        <authorList>
            <person name="Carballo J."/>
            <person name="Santos B.A.C.M."/>
            <person name="Zappacosta D."/>
            <person name="Garbus I."/>
            <person name="Selva J.P."/>
            <person name="Gallo C.A."/>
            <person name="Diaz A."/>
            <person name="Albertini E."/>
            <person name="Caccamo M."/>
            <person name="Echenique V."/>
        </authorList>
    </citation>
    <scope>NUCLEOTIDE SEQUENCE [LARGE SCALE GENOMIC DNA]</scope>
    <source>
        <strain evidence="13">cv. Victoria</strain>
        <tissue evidence="12">Leaf</tissue>
    </source>
</reference>
<evidence type="ECO:0000256" key="1">
    <source>
        <dbReference type="ARBA" id="ARBA00004604"/>
    </source>
</evidence>
<feature type="active site" description="Nucleophile" evidence="9">
    <location>
        <position position="532"/>
    </location>
</feature>
<dbReference type="InterPro" id="IPR029063">
    <property type="entry name" value="SAM-dependent_MTases_sf"/>
</dbReference>
<dbReference type="Gramene" id="TVU28315">
    <property type="protein sequence ID" value="TVU28315"/>
    <property type="gene ID" value="EJB05_19829"/>
</dbReference>
<comment type="subcellular location">
    <subcellularLocation>
        <location evidence="1">Nucleus</location>
        <location evidence="1">Nucleolus</location>
    </subcellularLocation>
</comment>
<dbReference type="Gene3D" id="3.40.50.150">
    <property type="entry name" value="Vaccinia Virus protein VP39"/>
    <property type="match status" value="1"/>
</dbReference>
<dbReference type="NCBIfam" id="TIGR00446">
    <property type="entry name" value="nop2p"/>
    <property type="match status" value="1"/>
</dbReference>
<evidence type="ECO:0000256" key="9">
    <source>
        <dbReference type="PROSITE-ProRule" id="PRU01023"/>
    </source>
</evidence>
<dbReference type="Pfam" id="PF01189">
    <property type="entry name" value="Methyltr_RsmB-F"/>
    <property type="match status" value="1"/>
</dbReference>
<name>A0A5J9UXG8_9POAL</name>
<dbReference type="InterPro" id="IPR001678">
    <property type="entry name" value="MeTrfase_RsmB-F_NOP2_dom"/>
</dbReference>
<organism evidence="12 13">
    <name type="scientific">Eragrostis curvula</name>
    <name type="common">weeping love grass</name>
    <dbReference type="NCBI Taxonomy" id="38414"/>
    <lineage>
        <taxon>Eukaryota</taxon>
        <taxon>Viridiplantae</taxon>
        <taxon>Streptophyta</taxon>
        <taxon>Embryophyta</taxon>
        <taxon>Tracheophyta</taxon>
        <taxon>Spermatophyta</taxon>
        <taxon>Magnoliopsida</taxon>
        <taxon>Liliopsida</taxon>
        <taxon>Poales</taxon>
        <taxon>Poaceae</taxon>
        <taxon>PACMAD clade</taxon>
        <taxon>Chloridoideae</taxon>
        <taxon>Eragrostideae</taxon>
        <taxon>Eragrostidinae</taxon>
        <taxon>Eragrostis</taxon>
    </lineage>
</organism>
<dbReference type="Gene3D" id="3.30.70.1170">
    <property type="entry name" value="Sun protein, domain 3"/>
    <property type="match status" value="1"/>
</dbReference>
<dbReference type="PRINTS" id="PR02008">
    <property type="entry name" value="RCMTFAMILY"/>
</dbReference>
<dbReference type="GO" id="GO:0005730">
    <property type="term" value="C:nucleolus"/>
    <property type="evidence" value="ECO:0007669"/>
    <property type="project" value="UniProtKB-SubCell"/>
</dbReference>
<dbReference type="GO" id="GO:0003723">
    <property type="term" value="F:RNA binding"/>
    <property type="evidence" value="ECO:0007669"/>
    <property type="project" value="UniProtKB-UniRule"/>
</dbReference>
<feature type="compositionally biased region" description="Acidic residues" evidence="10">
    <location>
        <begin position="619"/>
        <end position="631"/>
    </location>
</feature>
<protein>
    <recommendedName>
        <fullName evidence="11">SAM-dependent MTase RsmB/NOP-type domain-containing protein</fullName>
    </recommendedName>
</protein>
<dbReference type="InterPro" id="IPR023267">
    <property type="entry name" value="RCMT"/>
</dbReference>
<dbReference type="FunFam" id="3.40.50.150:FF:000241">
    <property type="entry name" value="S-adenosyl-L-methionine-dependent methyltransferase superfamily protein"/>
    <property type="match status" value="1"/>
</dbReference>
<dbReference type="PROSITE" id="PS01153">
    <property type="entry name" value="NOL1_NOP2_SUN"/>
    <property type="match status" value="1"/>
</dbReference>
<feature type="domain" description="SAM-dependent MTase RsmB/NOP-type" evidence="11">
    <location>
        <begin position="313"/>
        <end position="602"/>
    </location>
</feature>
<feature type="compositionally biased region" description="Basic and acidic residues" evidence="10">
    <location>
        <begin position="649"/>
        <end position="671"/>
    </location>
</feature>
<feature type="binding site" evidence="9">
    <location>
        <position position="456"/>
    </location>
    <ligand>
        <name>S-adenosyl-L-methionine</name>
        <dbReference type="ChEBI" id="CHEBI:59789"/>
    </ligand>
</feature>
<comment type="caution">
    <text evidence="12">The sequence shown here is derived from an EMBL/GenBank/DDBJ whole genome shotgun (WGS) entry which is preliminary data.</text>
</comment>
<feature type="binding site" evidence="9">
    <location>
        <position position="475"/>
    </location>
    <ligand>
        <name>S-adenosyl-L-methionine</name>
        <dbReference type="ChEBI" id="CHEBI:59789"/>
    </ligand>
</feature>
<feature type="compositionally biased region" description="Basic residues" evidence="10">
    <location>
        <begin position="737"/>
        <end position="746"/>
    </location>
</feature>
<feature type="compositionally biased region" description="Basic and acidic residues" evidence="10">
    <location>
        <begin position="198"/>
        <end position="214"/>
    </location>
</feature>
<evidence type="ECO:0000256" key="3">
    <source>
        <dbReference type="ARBA" id="ARBA00022517"/>
    </source>
</evidence>
<dbReference type="InterPro" id="IPR018314">
    <property type="entry name" value="RsmB/NOL1/NOP2-like_CS"/>
</dbReference>
<proteinExistence type="inferred from homology"/>
<dbReference type="InterPro" id="IPR023273">
    <property type="entry name" value="RCMT_NOP2"/>
</dbReference>
<feature type="compositionally biased region" description="Basic and acidic residues" evidence="10">
    <location>
        <begin position="682"/>
        <end position="718"/>
    </location>
</feature>
<feature type="compositionally biased region" description="Basic and acidic residues" evidence="10">
    <location>
        <begin position="632"/>
        <end position="641"/>
    </location>
</feature>
<evidence type="ECO:0000256" key="4">
    <source>
        <dbReference type="ARBA" id="ARBA00022603"/>
    </source>
</evidence>
<dbReference type="PANTHER" id="PTHR22807:SF30">
    <property type="entry name" value="28S RRNA (CYTOSINE(4447)-C(5))-METHYLTRANSFERASE-RELATED"/>
    <property type="match status" value="1"/>
</dbReference>
<feature type="compositionally biased region" description="Acidic residues" evidence="10">
    <location>
        <begin position="106"/>
        <end position="138"/>
    </location>
</feature>
<dbReference type="PRINTS" id="PR02012">
    <property type="entry name" value="RCMTNOP2"/>
</dbReference>
<feature type="region of interest" description="Disordered" evidence="10">
    <location>
        <begin position="1"/>
        <end position="249"/>
    </location>
</feature>
<feature type="binding site" evidence="9">
    <location>
        <position position="429"/>
    </location>
    <ligand>
        <name>S-adenosyl-L-methionine</name>
        <dbReference type="ChEBI" id="CHEBI:59789"/>
    </ligand>
</feature>
<dbReference type="Proteomes" id="UP000324897">
    <property type="component" value="Chromosome 1"/>
</dbReference>
<evidence type="ECO:0000313" key="12">
    <source>
        <dbReference type="EMBL" id="TVU28315.1"/>
    </source>
</evidence>
<dbReference type="OrthoDB" id="427002at2759"/>
<comment type="similarity">
    <text evidence="2 9">Belongs to the class I-like SAM-binding methyltransferase superfamily. RsmB/NOP family.</text>
</comment>
<feature type="region of interest" description="Disordered" evidence="10">
    <location>
        <begin position="607"/>
        <end position="764"/>
    </location>
</feature>
<dbReference type="EMBL" id="RWGY01000011">
    <property type="protein sequence ID" value="TVU28315.1"/>
    <property type="molecule type" value="Genomic_DNA"/>
</dbReference>
<evidence type="ECO:0000256" key="5">
    <source>
        <dbReference type="ARBA" id="ARBA00022679"/>
    </source>
</evidence>
<dbReference type="PANTHER" id="PTHR22807">
    <property type="entry name" value="NOP2 YEAST -RELATED NOL1/NOP2/FMU SUN DOMAIN-CONTAINING"/>
    <property type="match status" value="1"/>
</dbReference>
<keyword evidence="6 9" id="KW-0949">S-adenosyl-L-methionine</keyword>
<evidence type="ECO:0000256" key="2">
    <source>
        <dbReference type="ARBA" id="ARBA00007494"/>
    </source>
</evidence>
<dbReference type="GO" id="GO:0000470">
    <property type="term" value="P:maturation of LSU-rRNA"/>
    <property type="evidence" value="ECO:0007669"/>
    <property type="project" value="TreeGrafter"/>
</dbReference>
<feature type="non-terminal residue" evidence="12">
    <location>
        <position position="1"/>
    </location>
</feature>